<feature type="transmembrane region" description="Helical" evidence="1">
    <location>
        <begin position="51"/>
        <end position="75"/>
    </location>
</feature>
<feature type="transmembrane region" description="Helical" evidence="1">
    <location>
        <begin position="81"/>
        <end position="102"/>
    </location>
</feature>
<evidence type="ECO:0000313" key="2">
    <source>
        <dbReference type="EMBL" id="AHZ72931.1"/>
    </source>
</evidence>
<name>A0A024EJZ7_9PSED</name>
<organism evidence="2 3">
    <name type="scientific">Pseudomonas mandelii JR-1</name>
    <dbReference type="NCBI Taxonomy" id="1147786"/>
    <lineage>
        <taxon>Bacteria</taxon>
        <taxon>Pseudomonadati</taxon>
        <taxon>Pseudomonadota</taxon>
        <taxon>Gammaproteobacteria</taxon>
        <taxon>Pseudomonadales</taxon>
        <taxon>Pseudomonadaceae</taxon>
        <taxon>Pseudomonas</taxon>
    </lineage>
</organism>
<dbReference type="HOGENOM" id="CLU_1823687_0_0_6"/>
<proteinExistence type="predicted"/>
<keyword evidence="1" id="KW-0472">Membrane</keyword>
<reference evidence="2 3" key="1">
    <citation type="journal article" date="2012" name="J. Bacteriol.">
        <title>Genome sequence of cold-adapted Pseudomonas mandelii strain JR-1.</title>
        <authorList>
            <person name="Jang S.H."/>
            <person name="Kim J."/>
            <person name="Kim J."/>
            <person name="Hong S."/>
            <person name="Lee C."/>
        </authorList>
    </citation>
    <scope>NUCLEOTIDE SEQUENCE [LARGE SCALE GENOMIC DNA]</scope>
    <source>
        <strain evidence="2 3">JR-1</strain>
    </source>
</reference>
<keyword evidence="1" id="KW-1133">Transmembrane helix</keyword>
<gene>
    <name evidence="2" type="ORF">OU5_5852</name>
</gene>
<protein>
    <submittedName>
        <fullName evidence="2">Uncharacterized protein</fullName>
    </submittedName>
</protein>
<dbReference type="Proteomes" id="UP000026913">
    <property type="component" value="Chromosome"/>
</dbReference>
<dbReference type="AlphaFoldDB" id="A0A024EJZ7"/>
<dbReference type="KEGG" id="pman:OU5_5852"/>
<dbReference type="EMBL" id="CP005960">
    <property type="protein sequence ID" value="AHZ72931.1"/>
    <property type="molecule type" value="Genomic_DNA"/>
</dbReference>
<evidence type="ECO:0000313" key="3">
    <source>
        <dbReference type="Proteomes" id="UP000026913"/>
    </source>
</evidence>
<sequence>MSITLHQQAVTFDVGQACSLLITLAEQVACRVMGETFRRGATNVDQPVERVVMIATIAFSAVIDAGEVTVGIVSVATLEQVAILLVDAMSLQAALFIVLVLAEQQTLLKKGTDLFSLVEINLSPFCQFFLFFESVNYNFTF</sequence>
<evidence type="ECO:0000256" key="1">
    <source>
        <dbReference type="SAM" id="Phobius"/>
    </source>
</evidence>
<keyword evidence="1" id="KW-0812">Transmembrane</keyword>
<accession>A0A024EJZ7</accession>